<accession>A0A397AFB3</accession>
<protein>
    <submittedName>
        <fullName evidence="2">Uncharacterized protein</fullName>
    </submittedName>
</protein>
<dbReference type="AlphaFoldDB" id="A0A397AFB3"/>
<proteinExistence type="predicted"/>
<feature type="compositionally biased region" description="Polar residues" evidence="1">
    <location>
        <begin position="12"/>
        <end position="28"/>
    </location>
</feature>
<evidence type="ECO:0000313" key="2">
    <source>
        <dbReference type="EMBL" id="RHY04161.1"/>
    </source>
</evidence>
<reference evidence="2 3" key="1">
    <citation type="submission" date="2018-08" db="EMBL/GenBank/DDBJ databases">
        <title>Aphanomyces genome sequencing and annotation.</title>
        <authorList>
            <person name="Minardi D."/>
            <person name="Oidtmann B."/>
            <person name="Van Der Giezen M."/>
            <person name="Studholme D.J."/>
        </authorList>
    </citation>
    <scope>NUCLEOTIDE SEQUENCE [LARGE SCALE GENOMIC DNA]</scope>
    <source>
        <strain evidence="2 3">Kv</strain>
    </source>
</reference>
<dbReference type="EMBL" id="QUSZ01006913">
    <property type="protein sequence ID" value="RHY04161.1"/>
    <property type="molecule type" value="Genomic_DNA"/>
</dbReference>
<feature type="region of interest" description="Disordered" evidence="1">
    <location>
        <begin position="1"/>
        <end position="28"/>
    </location>
</feature>
<evidence type="ECO:0000313" key="3">
    <source>
        <dbReference type="Proteomes" id="UP000265427"/>
    </source>
</evidence>
<dbReference type="VEuPathDB" id="FungiDB:H257_07129"/>
<comment type="caution">
    <text evidence="2">The sequence shown here is derived from an EMBL/GenBank/DDBJ whole genome shotgun (WGS) entry which is preliminary data.</text>
</comment>
<dbReference type="Proteomes" id="UP000265427">
    <property type="component" value="Unassembled WGS sequence"/>
</dbReference>
<gene>
    <name evidence="2" type="ORF">DYB36_009054</name>
</gene>
<feature type="region of interest" description="Disordered" evidence="1">
    <location>
        <begin position="75"/>
        <end position="97"/>
    </location>
</feature>
<organism evidence="2 3">
    <name type="scientific">Aphanomyces astaci</name>
    <name type="common">Crayfish plague agent</name>
    <dbReference type="NCBI Taxonomy" id="112090"/>
    <lineage>
        <taxon>Eukaryota</taxon>
        <taxon>Sar</taxon>
        <taxon>Stramenopiles</taxon>
        <taxon>Oomycota</taxon>
        <taxon>Saprolegniomycetes</taxon>
        <taxon>Saprolegniales</taxon>
        <taxon>Verrucalvaceae</taxon>
        <taxon>Aphanomyces</taxon>
    </lineage>
</organism>
<sequence length="97" mass="11205">MMEPTKRARTTAAMTSPSGDHVTRTTSWSSNMPTACELRSFGLEGKAEALATARHTWFADMTKWREQAFEHIEAHESRGHMQQKQKNFRRQMLHLSK</sequence>
<name>A0A397AFB3_APHAT</name>
<feature type="compositionally biased region" description="Basic residues" evidence="1">
    <location>
        <begin position="81"/>
        <end position="97"/>
    </location>
</feature>
<evidence type="ECO:0000256" key="1">
    <source>
        <dbReference type="SAM" id="MobiDB-lite"/>
    </source>
</evidence>